<dbReference type="Gene3D" id="1.10.510.10">
    <property type="entry name" value="Transferase(Phosphotransferase) domain 1"/>
    <property type="match status" value="1"/>
</dbReference>
<keyword evidence="2" id="KW-1185">Reference proteome</keyword>
<dbReference type="InterPro" id="IPR052396">
    <property type="entry name" value="Meiotic_Drive_Suppr_Kinase"/>
</dbReference>
<dbReference type="RefSeq" id="WP_413273712.1">
    <property type="nucleotide sequence ID" value="NZ_JBHFNQ010000207.1"/>
</dbReference>
<protein>
    <submittedName>
        <fullName evidence="1">Serine/threonine protein kinase</fullName>
    </submittedName>
</protein>
<dbReference type="PANTHER" id="PTHR37171">
    <property type="entry name" value="SERINE/THREONINE-PROTEIN KINASE YRZF-RELATED"/>
    <property type="match status" value="1"/>
</dbReference>
<accession>A0ABV4XEN6</accession>
<reference evidence="1 2" key="1">
    <citation type="submission" date="2024-09" db="EMBL/GenBank/DDBJ databases">
        <title>Floridaenema gen nov. (Aerosakkonemataceae, Aerosakkonematales ord. nov., Cyanobacteria) from benthic tropical and subtropical fresh waters, with the description of four new species.</title>
        <authorList>
            <person name="Moretto J.A."/>
            <person name="Berthold D.E."/>
            <person name="Lefler F.W."/>
            <person name="Huang I.-S."/>
            <person name="Laughinghouse H. IV."/>
        </authorList>
    </citation>
    <scope>NUCLEOTIDE SEQUENCE [LARGE SCALE GENOMIC DNA]</scope>
    <source>
        <strain evidence="1 2">BLCC-F46</strain>
    </source>
</reference>
<name>A0ABV4XEN6_9CYAN</name>
<keyword evidence="1" id="KW-0723">Serine/threonine-protein kinase</keyword>
<dbReference type="EMBL" id="JBHFNQ010000207">
    <property type="protein sequence ID" value="MFB2880706.1"/>
    <property type="molecule type" value="Genomic_DNA"/>
</dbReference>
<evidence type="ECO:0000313" key="1">
    <source>
        <dbReference type="EMBL" id="MFB2880706.1"/>
    </source>
</evidence>
<comment type="caution">
    <text evidence="1">The sequence shown here is derived from an EMBL/GenBank/DDBJ whole genome shotgun (WGS) entry which is preliminary data.</text>
</comment>
<sequence>MEQLHINQLIKTIRTELLPGLQIVSIDPHDPVVVNHLPAPWQLIGTGNYAAVVCHPNYPEVVVKIYAPSRPGFEEELEVYRRLGSHPAFSECFYGENGVLVLKRLYGVTLYDCLHKGIPIPKQVIQDIDAALDYARSRGLYPHDVHGRNVMLYEGRGLVVDISDFLHLETCTKWDDLKRAYYWLYLPLFYPLRLRVPYFLLNVVRKSYRLATSGIIFISRLVRQTFAKGKFIKAAKK</sequence>
<dbReference type="PANTHER" id="PTHR37171:SF1">
    <property type="entry name" value="SERINE_THREONINE-PROTEIN KINASE YRZF-RELATED"/>
    <property type="match status" value="1"/>
</dbReference>
<evidence type="ECO:0000313" key="2">
    <source>
        <dbReference type="Proteomes" id="UP001576774"/>
    </source>
</evidence>
<keyword evidence="1" id="KW-0418">Kinase</keyword>
<dbReference type="InterPro" id="IPR011009">
    <property type="entry name" value="Kinase-like_dom_sf"/>
</dbReference>
<dbReference type="Proteomes" id="UP001576774">
    <property type="component" value="Unassembled WGS sequence"/>
</dbReference>
<keyword evidence="1" id="KW-0808">Transferase</keyword>
<gene>
    <name evidence="1" type="ORF">ACE1CC_27985</name>
</gene>
<organism evidence="1 2">
    <name type="scientific">Floridaenema aerugineum BLCC-F46</name>
    <dbReference type="NCBI Taxonomy" id="3153654"/>
    <lineage>
        <taxon>Bacteria</taxon>
        <taxon>Bacillati</taxon>
        <taxon>Cyanobacteriota</taxon>
        <taxon>Cyanophyceae</taxon>
        <taxon>Oscillatoriophycideae</taxon>
        <taxon>Aerosakkonematales</taxon>
        <taxon>Aerosakkonemataceae</taxon>
        <taxon>Floridanema</taxon>
        <taxon>Floridanema aerugineum</taxon>
    </lineage>
</organism>
<proteinExistence type="predicted"/>
<dbReference type="SUPFAM" id="SSF56112">
    <property type="entry name" value="Protein kinase-like (PK-like)"/>
    <property type="match status" value="1"/>
</dbReference>
<dbReference type="GO" id="GO:0004674">
    <property type="term" value="F:protein serine/threonine kinase activity"/>
    <property type="evidence" value="ECO:0007669"/>
    <property type="project" value="UniProtKB-KW"/>
</dbReference>